<reference evidence="1 2" key="1">
    <citation type="journal article" date="2022" name="Allergy">
        <title>Genome assembly and annotation of Periplaneta americana reveal a comprehensive cockroach allergen profile.</title>
        <authorList>
            <person name="Wang L."/>
            <person name="Xiong Q."/>
            <person name="Saelim N."/>
            <person name="Wang L."/>
            <person name="Nong W."/>
            <person name="Wan A.T."/>
            <person name="Shi M."/>
            <person name="Liu X."/>
            <person name="Cao Q."/>
            <person name="Hui J.H.L."/>
            <person name="Sookrung N."/>
            <person name="Leung T.F."/>
            <person name="Tungtrongchitr A."/>
            <person name="Tsui S.K.W."/>
        </authorList>
    </citation>
    <scope>NUCLEOTIDE SEQUENCE [LARGE SCALE GENOMIC DNA]</scope>
    <source>
        <strain evidence="1">PWHHKU_190912</strain>
    </source>
</reference>
<dbReference type="Proteomes" id="UP001148838">
    <property type="component" value="Unassembled WGS sequence"/>
</dbReference>
<organism evidence="1 2">
    <name type="scientific">Periplaneta americana</name>
    <name type="common">American cockroach</name>
    <name type="synonym">Blatta americana</name>
    <dbReference type="NCBI Taxonomy" id="6978"/>
    <lineage>
        <taxon>Eukaryota</taxon>
        <taxon>Metazoa</taxon>
        <taxon>Ecdysozoa</taxon>
        <taxon>Arthropoda</taxon>
        <taxon>Hexapoda</taxon>
        <taxon>Insecta</taxon>
        <taxon>Pterygota</taxon>
        <taxon>Neoptera</taxon>
        <taxon>Polyneoptera</taxon>
        <taxon>Dictyoptera</taxon>
        <taxon>Blattodea</taxon>
        <taxon>Blattoidea</taxon>
        <taxon>Blattidae</taxon>
        <taxon>Blattinae</taxon>
        <taxon>Periplaneta</taxon>
    </lineage>
</organism>
<evidence type="ECO:0000313" key="1">
    <source>
        <dbReference type="EMBL" id="KAJ4431149.1"/>
    </source>
</evidence>
<protein>
    <submittedName>
        <fullName evidence="1">Uncharacterized protein</fullName>
    </submittedName>
</protein>
<evidence type="ECO:0000313" key="2">
    <source>
        <dbReference type="Proteomes" id="UP001148838"/>
    </source>
</evidence>
<sequence length="101" mass="11679">MYVICRGSLNSSLLALRKPRGVTYCRSEGTENSLSAQCGKEFTYSPTFKFLIQRSLELRNPHKKNIQLDLFRAVMNQVLIPSIRRYGWAYLVSFFLLDTIP</sequence>
<accession>A0ABQ8SBA6</accession>
<proteinExistence type="predicted"/>
<keyword evidence="2" id="KW-1185">Reference proteome</keyword>
<gene>
    <name evidence="1" type="ORF">ANN_19744</name>
</gene>
<comment type="caution">
    <text evidence="1">The sequence shown here is derived from an EMBL/GenBank/DDBJ whole genome shotgun (WGS) entry which is preliminary data.</text>
</comment>
<name>A0ABQ8SBA6_PERAM</name>
<dbReference type="EMBL" id="JAJSOF020000031">
    <property type="protein sequence ID" value="KAJ4431149.1"/>
    <property type="molecule type" value="Genomic_DNA"/>
</dbReference>